<proteinExistence type="predicted"/>
<name>A0A0P6W3M2_9BACI</name>
<reference evidence="1 2" key="1">
    <citation type="submission" date="2015-08" db="EMBL/GenBank/DDBJ databases">
        <title>Draft Genome Sequence of Bacillus vietnamensis UCD-SED5.</title>
        <authorList>
            <person name="Lee R.D."/>
            <person name="Jospin G."/>
            <person name="Lang J.M."/>
            <person name="Coil D.A."/>
            <person name="Eisen J.A."/>
        </authorList>
    </citation>
    <scope>NUCLEOTIDE SEQUENCE [LARGE SCALE GENOMIC DNA]</scope>
    <source>
        <strain evidence="1 2">UCD-SED5</strain>
    </source>
</reference>
<evidence type="ECO:0000313" key="1">
    <source>
        <dbReference type="EMBL" id="KPL60732.1"/>
    </source>
</evidence>
<comment type="caution">
    <text evidence="1">The sequence shown here is derived from an EMBL/GenBank/DDBJ whole genome shotgun (WGS) entry which is preliminary data.</text>
</comment>
<evidence type="ECO:0000313" key="2">
    <source>
        <dbReference type="Proteomes" id="UP000050398"/>
    </source>
</evidence>
<dbReference type="Proteomes" id="UP000050398">
    <property type="component" value="Unassembled WGS sequence"/>
</dbReference>
<dbReference type="EMBL" id="LIXZ01000002">
    <property type="protein sequence ID" value="KPL60732.1"/>
    <property type="molecule type" value="Genomic_DNA"/>
</dbReference>
<gene>
    <name evidence="1" type="ORF">AM506_03045</name>
</gene>
<protein>
    <submittedName>
        <fullName evidence="1">Uncharacterized protein</fullName>
    </submittedName>
</protein>
<organism evidence="1 2">
    <name type="scientific">Rossellomorea vietnamensis</name>
    <dbReference type="NCBI Taxonomy" id="218284"/>
    <lineage>
        <taxon>Bacteria</taxon>
        <taxon>Bacillati</taxon>
        <taxon>Bacillota</taxon>
        <taxon>Bacilli</taxon>
        <taxon>Bacillales</taxon>
        <taxon>Bacillaceae</taxon>
        <taxon>Rossellomorea</taxon>
    </lineage>
</organism>
<dbReference type="PATRIC" id="fig|218284.4.peg.648"/>
<dbReference type="AlphaFoldDB" id="A0A0P6W3M2"/>
<accession>A0A0P6W3M2</accession>
<sequence length="62" mass="7352">MWKFVEKIVKKRVYFIAGIGYTNQCKKKITRGRSKEMFVLIEKKDTTSYRFYHSTACGMFSA</sequence>